<dbReference type="EMBL" id="WBJZ01000039">
    <property type="protein sequence ID" value="KAB1651872.1"/>
    <property type="molecule type" value="Genomic_DNA"/>
</dbReference>
<dbReference type="InterPro" id="IPR052517">
    <property type="entry name" value="GlcG_carb_metab_protein"/>
</dbReference>
<comment type="caution">
    <text evidence="1">The sequence shown here is derived from an EMBL/GenBank/DDBJ whole genome shotgun (WGS) entry which is preliminary data.</text>
</comment>
<keyword evidence="2" id="KW-1185">Reference proteome</keyword>
<evidence type="ECO:0000313" key="2">
    <source>
        <dbReference type="Proteomes" id="UP000467240"/>
    </source>
</evidence>
<dbReference type="PANTHER" id="PTHR34309">
    <property type="entry name" value="SLR1406 PROTEIN"/>
    <property type="match status" value="1"/>
</dbReference>
<evidence type="ECO:0000313" key="1">
    <source>
        <dbReference type="EMBL" id="KAB1651872.1"/>
    </source>
</evidence>
<sequence>MDDLTLDHAQELLNAALSSAGEHDWLISAAVIDRHGNLIAFARQDGSTLASGLSAQAKAWTAAAIGASTSDLQPLTAPGQPIHGLPHAAGPNRPITPVPGGIPIHATDGTLLGGIGIGGAPLPGDDHLVAESAMHPHKTA</sequence>
<name>A0A7J5BMP4_9MICO</name>
<dbReference type="Pfam" id="PF03928">
    <property type="entry name" value="HbpS-like"/>
    <property type="match status" value="1"/>
</dbReference>
<reference evidence="1 2" key="1">
    <citation type="submission" date="2019-09" db="EMBL/GenBank/DDBJ databases">
        <title>Phylogeny of genus Pseudoclavibacter and closely related genus.</title>
        <authorList>
            <person name="Li Y."/>
        </authorList>
    </citation>
    <scope>NUCLEOTIDE SEQUENCE [LARGE SCALE GENOMIC DNA]</scope>
    <source>
        <strain evidence="1 2">DSM 23821</strain>
    </source>
</reference>
<protein>
    <submittedName>
        <fullName evidence="1">Heme-binding protein</fullName>
    </submittedName>
</protein>
<accession>A0A7J5BMP4</accession>
<dbReference type="OrthoDB" id="9778896at2"/>
<dbReference type="RefSeq" id="WP_158042177.1">
    <property type="nucleotide sequence ID" value="NZ_JACCFV010000001.1"/>
</dbReference>
<dbReference type="InterPro" id="IPR038084">
    <property type="entry name" value="PduO/GlcC-like_sf"/>
</dbReference>
<dbReference type="PANTHER" id="PTHR34309:SF1">
    <property type="entry name" value="PROTEIN GLCG"/>
    <property type="match status" value="1"/>
</dbReference>
<proteinExistence type="predicted"/>
<dbReference type="SUPFAM" id="SSF143744">
    <property type="entry name" value="GlcG-like"/>
    <property type="match status" value="1"/>
</dbReference>
<dbReference type="InterPro" id="IPR005624">
    <property type="entry name" value="PduO/GlcC-like"/>
</dbReference>
<gene>
    <name evidence="1" type="ORF">F8O01_17440</name>
</gene>
<dbReference type="AlphaFoldDB" id="A0A7J5BMP4"/>
<dbReference type="Gene3D" id="3.30.450.150">
    <property type="entry name" value="Haem-degrading domain"/>
    <property type="match status" value="1"/>
</dbReference>
<dbReference type="Proteomes" id="UP000467240">
    <property type="component" value="Unassembled WGS sequence"/>
</dbReference>
<organism evidence="1 2">
    <name type="scientific">Pseudoclavibacter chungangensis</name>
    <dbReference type="NCBI Taxonomy" id="587635"/>
    <lineage>
        <taxon>Bacteria</taxon>
        <taxon>Bacillati</taxon>
        <taxon>Actinomycetota</taxon>
        <taxon>Actinomycetes</taxon>
        <taxon>Micrococcales</taxon>
        <taxon>Microbacteriaceae</taxon>
        <taxon>Pseudoclavibacter</taxon>
    </lineage>
</organism>